<evidence type="ECO:0000256" key="10">
    <source>
        <dbReference type="PIRSR" id="PIRSR000094-3"/>
    </source>
</evidence>
<dbReference type="SUPFAM" id="SSF51735">
    <property type="entry name" value="NAD(P)-binding Rossmann-fold domains"/>
    <property type="match status" value="1"/>
</dbReference>
<gene>
    <name evidence="12" type="ordered locus">LILAB_16130</name>
</gene>
<dbReference type="PANTHER" id="PTHR43159">
    <property type="entry name" value="ENOYL-[ACYL-CARRIER-PROTEIN] REDUCTASE"/>
    <property type="match status" value="1"/>
</dbReference>
<evidence type="ECO:0000256" key="3">
    <source>
        <dbReference type="ARBA" id="ARBA00022516"/>
    </source>
</evidence>
<evidence type="ECO:0000256" key="4">
    <source>
        <dbReference type="ARBA" id="ARBA00022832"/>
    </source>
</evidence>
<dbReference type="CDD" id="cd05372">
    <property type="entry name" value="ENR_SDR"/>
    <property type="match status" value="1"/>
</dbReference>
<dbReference type="InterPro" id="IPR002347">
    <property type="entry name" value="SDR_fam"/>
</dbReference>
<keyword evidence="7 8" id="KW-0275">Fatty acid biosynthesis</keyword>
<evidence type="ECO:0000256" key="2">
    <source>
        <dbReference type="ARBA" id="ARBA00009233"/>
    </source>
</evidence>
<accession>F8CJV2</accession>
<dbReference type="GO" id="GO:0004318">
    <property type="term" value="F:enoyl-[acyl-carrier-protein] reductase (NADH) activity"/>
    <property type="evidence" value="ECO:0007669"/>
    <property type="project" value="UniProtKB-EC"/>
</dbReference>
<feature type="region of interest" description="Disordered" evidence="11">
    <location>
        <begin position="255"/>
        <end position="280"/>
    </location>
</feature>
<keyword evidence="5 8" id="KW-0560">Oxidoreductase</keyword>
<evidence type="ECO:0000256" key="9">
    <source>
        <dbReference type="PIRSR" id="PIRSR000094-2"/>
    </source>
</evidence>
<dbReference type="STRING" id="483219.LILAB_16130"/>
<dbReference type="Proteomes" id="UP000000488">
    <property type="component" value="Chromosome"/>
</dbReference>
<dbReference type="NCBIfam" id="NF005908">
    <property type="entry name" value="PRK07889.1"/>
    <property type="match status" value="1"/>
</dbReference>
<reference evidence="12 13" key="1">
    <citation type="journal article" date="2011" name="J. Bacteriol.">
        <title>Genome sequence of the halotolerant marine bacterium Myxococcus fulvus HW-1.</title>
        <authorList>
            <person name="Li Z.F."/>
            <person name="Li X."/>
            <person name="Liu H."/>
            <person name="Liu X."/>
            <person name="Han K."/>
            <person name="Wu Z.H."/>
            <person name="Hu W."/>
            <person name="Li F.F."/>
            <person name="Li Y.Z."/>
        </authorList>
    </citation>
    <scope>NUCLEOTIDE SEQUENCE [LARGE SCALE GENOMIC DNA]</scope>
    <source>
        <strain evidence="13">ATCC BAA-855 / HW-1</strain>
    </source>
</reference>
<evidence type="ECO:0000256" key="6">
    <source>
        <dbReference type="ARBA" id="ARBA00023098"/>
    </source>
</evidence>
<feature type="compositionally biased region" description="Pro residues" evidence="11">
    <location>
        <begin position="267"/>
        <end position="280"/>
    </location>
</feature>
<keyword evidence="3 8" id="KW-0444">Lipid biosynthesis</keyword>
<dbReference type="Gene3D" id="3.40.50.720">
    <property type="entry name" value="NAD(P)-binding Rossmann-like Domain"/>
    <property type="match status" value="1"/>
</dbReference>
<keyword evidence="6" id="KW-0443">Lipid metabolism</keyword>
<comment type="catalytic activity">
    <reaction evidence="8">
        <text>a 2,3-saturated acyl-[ACP] + NAD(+) = a (2E)-enoyl-[ACP] + NADH + H(+)</text>
        <dbReference type="Rhea" id="RHEA:10240"/>
        <dbReference type="Rhea" id="RHEA-COMP:9925"/>
        <dbReference type="Rhea" id="RHEA-COMP:9926"/>
        <dbReference type="ChEBI" id="CHEBI:15378"/>
        <dbReference type="ChEBI" id="CHEBI:57540"/>
        <dbReference type="ChEBI" id="CHEBI:57945"/>
        <dbReference type="ChEBI" id="CHEBI:78784"/>
        <dbReference type="ChEBI" id="CHEBI:78785"/>
        <dbReference type="EC" id="1.3.1.9"/>
    </reaction>
</comment>
<comment type="similarity">
    <text evidence="2 8">Belongs to the short-chain dehydrogenases/reductases (SDR) family. FabI subfamily.</text>
</comment>
<dbReference type="HOGENOM" id="CLU_010194_10_1_7"/>
<keyword evidence="8 10" id="KW-0520">NAD</keyword>
<dbReference type="UniPathway" id="UPA00094"/>
<dbReference type="InterPro" id="IPR014358">
    <property type="entry name" value="Enoyl-ACP_Rdtase_NADH"/>
</dbReference>
<dbReference type="AlphaFoldDB" id="F8CJV2"/>
<protein>
    <recommendedName>
        <fullName evidence="8">Enoyl-[acyl-carrier-protein] reductase [NADH]</fullName>
        <ecNumber evidence="8">1.3.1.9</ecNumber>
    </recommendedName>
</protein>
<evidence type="ECO:0000256" key="11">
    <source>
        <dbReference type="SAM" id="MobiDB-lite"/>
    </source>
</evidence>
<sequence>MLLQGKKLLITGVLTPQSLAYGIAEHALAQGAEVLLTGFGRARSITERSARRLKPGLEVLELDVTNPAHFPALTDALRQRWDRVDGVLHSIAFAPEDALGGNFLNTPWESVQTAFRISAFSLKELSVACLPLMTQGGSIVTLDFDNRVAWPIYDWMGVCKAALEATVRYLARDLGPKGIRVNALAAGPLATIAAKGIPGFKALERGWGTQAPLGWSAKDSHDLVARTACALLSDWLPSTTGEMIHVDGGYHAIGAPPVTPDADELPPKPAGEEPPPPGAS</sequence>
<evidence type="ECO:0000256" key="7">
    <source>
        <dbReference type="ARBA" id="ARBA00023160"/>
    </source>
</evidence>
<dbReference type="GO" id="GO:0006633">
    <property type="term" value="P:fatty acid biosynthetic process"/>
    <property type="evidence" value="ECO:0007669"/>
    <property type="project" value="UniProtKB-UniPathway"/>
</dbReference>
<organism evidence="12 13">
    <name type="scientific">Myxococcus fulvus (strain ATCC BAA-855 / HW-1)</name>
    <dbReference type="NCBI Taxonomy" id="483219"/>
    <lineage>
        <taxon>Bacteria</taxon>
        <taxon>Pseudomonadati</taxon>
        <taxon>Myxococcota</taxon>
        <taxon>Myxococcia</taxon>
        <taxon>Myxococcales</taxon>
        <taxon>Cystobacterineae</taxon>
        <taxon>Myxococcaceae</taxon>
        <taxon>Myxococcus</taxon>
    </lineage>
</organism>
<feature type="binding site" evidence="10">
    <location>
        <position position="12"/>
    </location>
    <ligand>
        <name>NAD(+)</name>
        <dbReference type="ChEBI" id="CHEBI:57540"/>
    </ligand>
</feature>
<feature type="binding site" evidence="10">
    <location>
        <position position="91"/>
    </location>
    <ligand>
        <name>NAD(+)</name>
        <dbReference type="ChEBI" id="CHEBI:57540"/>
    </ligand>
</feature>
<dbReference type="eggNOG" id="COG0623">
    <property type="taxonomic scope" value="Bacteria"/>
</dbReference>
<dbReference type="PIRSF" id="PIRSF000094">
    <property type="entry name" value="Enoyl-ACP_rdct"/>
    <property type="match status" value="1"/>
</dbReference>
<feature type="binding site" evidence="10">
    <location>
        <position position="160"/>
    </location>
    <ligand>
        <name>NAD(+)</name>
        <dbReference type="ChEBI" id="CHEBI:57540"/>
    </ligand>
</feature>
<keyword evidence="4" id="KW-0276">Fatty acid metabolism</keyword>
<dbReference type="Pfam" id="PF13561">
    <property type="entry name" value="adh_short_C2"/>
    <property type="match status" value="1"/>
</dbReference>
<proteinExistence type="inferred from homology"/>
<evidence type="ECO:0000256" key="1">
    <source>
        <dbReference type="ARBA" id="ARBA00005194"/>
    </source>
</evidence>
<dbReference type="EC" id="1.3.1.9" evidence="8"/>
<dbReference type="PANTHER" id="PTHR43159:SF2">
    <property type="entry name" value="ENOYL-[ACYL-CARRIER-PROTEIN] REDUCTASE [NADH], CHLOROPLASTIC"/>
    <property type="match status" value="1"/>
</dbReference>
<evidence type="ECO:0000256" key="5">
    <source>
        <dbReference type="ARBA" id="ARBA00023002"/>
    </source>
</evidence>
<feature type="binding site" evidence="9">
    <location>
        <position position="94"/>
    </location>
    <ligand>
        <name>substrate</name>
    </ligand>
</feature>
<comment type="pathway">
    <text evidence="1">Lipid metabolism; fatty acid biosynthesis.</text>
</comment>
<dbReference type="EMBL" id="CP002830">
    <property type="protein sequence ID" value="AEI65129.1"/>
    <property type="molecule type" value="Genomic_DNA"/>
</dbReference>
<evidence type="ECO:0000313" key="13">
    <source>
        <dbReference type="Proteomes" id="UP000000488"/>
    </source>
</evidence>
<evidence type="ECO:0000313" key="12">
    <source>
        <dbReference type="EMBL" id="AEI65129.1"/>
    </source>
</evidence>
<dbReference type="InterPro" id="IPR036291">
    <property type="entry name" value="NAD(P)-bd_dom_sf"/>
</dbReference>
<feature type="binding site" evidence="10">
    <location>
        <begin position="63"/>
        <end position="64"/>
    </location>
    <ligand>
        <name>NAD(+)</name>
        <dbReference type="ChEBI" id="CHEBI:57540"/>
    </ligand>
</feature>
<evidence type="ECO:0000256" key="8">
    <source>
        <dbReference type="PIRNR" id="PIRNR000094"/>
    </source>
</evidence>
<dbReference type="KEGG" id="mfu:LILAB_16130"/>
<name>F8CJV2_MYXFH</name>